<proteinExistence type="predicted"/>
<evidence type="ECO:0000313" key="4">
    <source>
        <dbReference type="Proteomes" id="UP000292695"/>
    </source>
</evidence>
<evidence type="ECO:0000256" key="1">
    <source>
        <dbReference type="ARBA" id="ARBA00023125"/>
    </source>
</evidence>
<dbReference type="SMART" id="SM00422">
    <property type="entry name" value="HTH_MERR"/>
    <property type="match status" value="1"/>
</dbReference>
<dbReference type="EMBL" id="SJKA01000008">
    <property type="protein sequence ID" value="TCC30445.1"/>
    <property type="molecule type" value="Genomic_DNA"/>
</dbReference>
<dbReference type="PROSITE" id="PS50937">
    <property type="entry name" value="HTH_MERR_2"/>
    <property type="match status" value="1"/>
</dbReference>
<dbReference type="Pfam" id="PF13411">
    <property type="entry name" value="MerR_1"/>
    <property type="match status" value="1"/>
</dbReference>
<dbReference type="PRINTS" id="PR00040">
    <property type="entry name" value="HTHMERR"/>
</dbReference>
<dbReference type="InterPro" id="IPR009061">
    <property type="entry name" value="DNA-bd_dom_put_sf"/>
</dbReference>
<dbReference type="InterPro" id="IPR047057">
    <property type="entry name" value="MerR_fam"/>
</dbReference>
<dbReference type="OrthoDB" id="4569196at2"/>
<keyword evidence="1" id="KW-0238">DNA-binding</keyword>
<dbReference type="CDD" id="cd00592">
    <property type="entry name" value="HTH_MerR-like"/>
    <property type="match status" value="1"/>
</dbReference>
<dbReference type="Proteomes" id="UP000292695">
    <property type="component" value="Unassembled WGS sequence"/>
</dbReference>
<dbReference type="PANTHER" id="PTHR30204">
    <property type="entry name" value="REDOX-CYCLING DRUG-SENSING TRANSCRIPTIONAL ACTIVATOR SOXR"/>
    <property type="match status" value="1"/>
</dbReference>
<dbReference type="RefSeq" id="WP_131292242.1">
    <property type="nucleotide sequence ID" value="NZ_SJKA01000008.1"/>
</dbReference>
<keyword evidence="4" id="KW-1185">Reference proteome</keyword>
<dbReference type="PANTHER" id="PTHR30204:SF93">
    <property type="entry name" value="HTH MERR-TYPE DOMAIN-CONTAINING PROTEIN"/>
    <property type="match status" value="1"/>
</dbReference>
<name>A0A4R0IP25_9ACTN</name>
<evidence type="ECO:0000313" key="3">
    <source>
        <dbReference type="EMBL" id="TCC30445.1"/>
    </source>
</evidence>
<dbReference type="SUPFAM" id="SSF46955">
    <property type="entry name" value="Putative DNA-binding domain"/>
    <property type="match status" value="1"/>
</dbReference>
<dbReference type="InterPro" id="IPR000551">
    <property type="entry name" value="MerR-type_HTH_dom"/>
</dbReference>
<accession>A0A4R0IP25</accession>
<sequence length="243" mass="26970">MITIGQLAQYVGVSTKTIRVYHEKGLLPEPPRDESGYRRYSAQDLVELIKIRTLAEAGLPLAKIAQVGSPAELQAAASAAETELTARIERLTGTLARLRDLAAGNNPFLPPDVEQHLLRLHELGFSERWIALESDLWILSFATDPDTARQYFTDQAHAQADPELRGLYLAYDSAYDLAPDDPALADLAQRIVTASLERYPVDELRQDASERALPQLVQSSINASSPAWERLDALIRGRLSEHF</sequence>
<feature type="domain" description="HTH merR-type" evidence="2">
    <location>
        <begin position="1"/>
        <end position="70"/>
    </location>
</feature>
<evidence type="ECO:0000259" key="2">
    <source>
        <dbReference type="PROSITE" id="PS50937"/>
    </source>
</evidence>
<dbReference type="AlphaFoldDB" id="A0A4R0IP25"/>
<organism evidence="3 4">
    <name type="scientific">Kribbella sindirgiensis</name>
    <dbReference type="NCBI Taxonomy" id="1124744"/>
    <lineage>
        <taxon>Bacteria</taxon>
        <taxon>Bacillati</taxon>
        <taxon>Actinomycetota</taxon>
        <taxon>Actinomycetes</taxon>
        <taxon>Propionibacteriales</taxon>
        <taxon>Kribbellaceae</taxon>
        <taxon>Kribbella</taxon>
    </lineage>
</organism>
<dbReference type="Gene3D" id="1.10.1660.10">
    <property type="match status" value="1"/>
</dbReference>
<dbReference type="GO" id="GO:0003677">
    <property type="term" value="F:DNA binding"/>
    <property type="evidence" value="ECO:0007669"/>
    <property type="project" value="UniProtKB-KW"/>
</dbReference>
<dbReference type="GO" id="GO:0003700">
    <property type="term" value="F:DNA-binding transcription factor activity"/>
    <property type="evidence" value="ECO:0007669"/>
    <property type="project" value="InterPro"/>
</dbReference>
<protein>
    <submittedName>
        <fullName evidence="3">MerR family transcriptional regulator</fullName>
    </submittedName>
</protein>
<reference evidence="3 4" key="1">
    <citation type="submission" date="2019-02" db="EMBL/GenBank/DDBJ databases">
        <title>Kribbella capetownensis sp. nov. and Kribbella speibonae sp. nov., isolated from soil.</title>
        <authorList>
            <person name="Curtis S.M."/>
            <person name="Norton I."/>
            <person name="Everest G.J."/>
            <person name="Meyers P.R."/>
        </authorList>
    </citation>
    <scope>NUCLEOTIDE SEQUENCE [LARGE SCALE GENOMIC DNA]</scope>
    <source>
        <strain evidence="3 4">DSM 27082</strain>
    </source>
</reference>
<gene>
    <name evidence="3" type="ORF">E0H50_23835</name>
</gene>
<comment type="caution">
    <text evidence="3">The sequence shown here is derived from an EMBL/GenBank/DDBJ whole genome shotgun (WGS) entry which is preliminary data.</text>
</comment>